<dbReference type="Pfam" id="PF01674">
    <property type="entry name" value="Lipase_2"/>
    <property type="match status" value="2"/>
</dbReference>
<evidence type="ECO:0000256" key="1">
    <source>
        <dbReference type="SAM" id="SignalP"/>
    </source>
</evidence>
<dbReference type="PANTHER" id="PTHR32015:SF9">
    <property type="entry name" value="LIPASE RELATED-RELATED"/>
    <property type="match status" value="1"/>
</dbReference>
<proteinExistence type="predicted"/>
<dbReference type="InterPro" id="IPR029058">
    <property type="entry name" value="AB_hydrolase_fold"/>
</dbReference>
<organism evidence="2 3">
    <name type="scientific">Meloidogyne hapla</name>
    <name type="common">Root-knot nematode worm</name>
    <dbReference type="NCBI Taxonomy" id="6305"/>
    <lineage>
        <taxon>Eukaryota</taxon>
        <taxon>Metazoa</taxon>
        <taxon>Ecdysozoa</taxon>
        <taxon>Nematoda</taxon>
        <taxon>Chromadorea</taxon>
        <taxon>Rhabditida</taxon>
        <taxon>Tylenchina</taxon>
        <taxon>Tylenchomorpha</taxon>
        <taxon>Tylenchoidea</taxon>
        <taxon>Meloidogynidae</taxon>
        <taxon>Meloidogyninae</taxon>
        <taxon>Meloidogyne</taxon>
    </lineage>
</organism>
<dbReference type="WBParaSite" id="MhA1_Contig1630.frz3.gene1">
    <property type="protein sequence ID" value="MhA1_Contig1630.frz3.gene1"/>
    <property type="gene ID" value="MhA1_Contig1630.frz3.gene1"/>
</dbReference>
<keyword evidence="1" id="KW-0732">Signal</keyword>
<dbReference type="Gene3D" id="3.40.50.1820">
    <property type="entry name" value="alpha/beta hydrolase"/>
    <property type="match status" value="1"/>
</dbReference>
<dbReference type="GO" id="GO:0016298">
    <property type="term" value="F:lipase activity"/>
    <property type="evidence" value="ECO:0007669"/>
    <property type="project" value="TreeGrafter"/>
</dbReference>
<sequence>MFIKIKIIFYLFLIFYLTDSQECDCKCTPDITPDNVEGPLTHDLQTWLSTHGYYDLEGFGSKNSYGGRTYKKQKISKRPVIFIHGNSDGALADSDDEWNQGWSNSISYFLSNGGYTSAELYAITYGERDITKSLKHIIQVQKRLILLHIQWVLLMQELLFKGICLFYIICKLGNPLNNKTRNFIAIAGANYGLCGCSDREGETTNDTKRVPVCGKE</sequence>
<feature type="signal peptide" evidence="1">
    <location>
        <begin position="1"/>
        <end position="20"/>
    </location>
</feature>
<dbReference type="PANTHER" id="PTHR32015">
    <property type="entry name" value="FASTING INDUCED LIPASE"/>
    <property type="match status" value="1"/>
</dbReference>
<accession>A0A1I8B8U5</accession>
<evidence type="ECO:0000313" key="3">
    <source>
        <dbReference type="WBParaSite" id="MhA1_Contig1630.frz3.gene1"/>
    </source>
</evidence>
<feature type="chain" id="PRO_5009315549" evidence="1">
    <location>
        <begin position="21"/>
        <end position="216"/>
    </location>
</feature>
<dbReference type="Proteomes" id="UP000095281">
    <property type="component" value="Unplaced"/>
</dbReference>
<name>A0A1I8B8U5_MELHA</name>
<dbReference type="GO" id="GO:0016042">
    <property type="term" value="P:lipid catabolic process"/>
    <property type="evidence" value="ECO:0007669"/>
    <property type="project" value="InterPro"/>
</dbReference>
<dbReference type="InterPro" id="IPR002918">
    <property type="entry name" value="Lipase_EstA/Esterase_EstB"/>
</dbReference>
<keyword evidence="2" id="KW-1185">Reference proteome</keyword>
<protein>
    <submittedName>
        <fullName evidence="3">Uncharacterized protein</fullName>
    </submittedName>
</protein>
<reference evidence="3" key="1">
    <citation type="submission" date="2016-11" db="UniProtKB">
        <authorList>
            <consortium name="WormBaseParasite"/>
        </authorList>
    </citation>
    <scope>IDENTIFICATION</scope>
</reference>
<dbReference type="AlphaFoldDB" id="A0A1I8B8U5"/>
<evidence type="ECO:0000313" key="2">
    <source>
        <dbReference type="Proteomes" id="UP000095281"/>
    </source>
</evidence>